<dbReference type="Proteomes" id="UP000294558">
    <property type="component" value="Unassembled WGS sequence"/>
</dbReference>
<evidence type="ECO:0000259" key="4">
    <source>
        <dbReference type="SMART" id="SM00822"/>
    </source>
</evidence>
<dbReference type="PANTHER" id="PTHR44196:SF1">
    <property type="entry name" value="DEHYDROGENASE_REDUCTASE SDR FAMILY MEMBER 7B"/>
    <property type="match status" value="1"/>
</dbReference>
<dbReference type="FunFam" id="3.40.50.720:FF:000084">
    <property type="entry name" value="Short-chain dehydrogenase reductase"/>
    <property type="match status" value="1"/>
</dbReference>
<dbReference type="CDD" id="cd05233">
    <property type="entry name" value="SDR_c"/>
    <property type="match status" value="1"/>
</dbReference>
<name>A0A4R7I602_9ACTN</name>
<accession>A0A4R7I602</accession>
<dbReference type="SMART" id="SM00822">
    <property type="entry name" value="PKS_KR"/>
    <property type="match status" value="1"/>
</dbReference>
<comment type="caution">
    <text evidence="5">The sequence shown here is derived from an EMBL/GenBank/DDBJ whole genome shotgun (WGS) entry which is preliminary data.</text>
</comment>
<sequence length="269" mass="29296">MTAIENGVAVITGAASGIGLATAKRLARAGMHVVFADVDRARLTNAVDEVAALGPEPMPFVTDVTSLSSVEALADAAYDRFGRVDVLFNNAGVAVTGPISEMTHDDWRWTIDVDLWGPIHGVEAFLPRMIEQGGPSHIVNTSSFAGMVPNVELGPYCVAKYGVVALSEVLARECREHDIGVSVVCPMRIESDIDRSARNRQDSYGGAPDHLDLDLDDEQLAGRMLGADEVAEQVLDAIRTRRLYVFTHEESRAFIRRRFDRIDAAFDAR</sequence>
<dbReference type="Gene3D" id="3.40.50.720">
    <property type="entry name" value="NAD(P)-binding Rossmann-like Domain"/>
    <property type="match status" value="1"/>
</dbReference>
<reference evidence="5 6" key="1">
    <citation type="submission" date="2019-03" db="EMBL/GenBank/DDBJ databases">
        <title>Sequencing the genomes of 1000 actinobacteria strains.</title>
        <authorList>
            <person name="Klenk H.-P."/>
        </authorList>
    </citation>
    <scope>NUCLEOTIDE SEQUENCE [LARGE SCALE GENOMIC DNA]</scope>
    <source>
        <strain evidence="5 6">DSM 18936</strain>
    </source>
</reference>
<dbReference type="PRINTS" id="PR00081">
    <property type="entry name" value="GDHRDH"/>
</dbReference>
<organism evidence="5 6">
    <name type="scientific">Ilumatobacter fluminis</name>
    <dbReference type="NCBI Taxonomy" id="467091"/>
    <lineage>
        <taxon>Bacteria</taxon>
        <taxon>Bacillati</taxon>
        <taxon>Actinomycetota</taxon>
        <taxon>Acidimicrobiia</taxon>
        <taxon>Acidimicrobiales</taxon>
        <taxon>Ilumatobacteraceae</taxon>
        <taxon>Ilumatobacter</taxon>
    </lineage>
</organism>
<keyword evidence="2" id="KW-0560">Oxidoreductase</keyword>
<dbReference type="InterPro" id="IPR002347">
    <property type="entry name" value="SDR_fam"/>
</dbReference>
<dbReference type="EMBL" id="SOAU01000001">
    <property type="protein sequence ID" value="TDT18153.1"/>
    <property type="molecule type" value="Genomic_DNA"/>
</dbReference>
<proteinExistence type="inferred from homology"/>
<dbReference type="OrthoDB" id="4690547at2"/>
<evidence type="ECO:0000256" key="1">
    <source>
        <dbReference type="ARBA" id="ARBA00006484"/>
    </source>
</evidence>
<dbReference type="Pfam" id="PF00106">
    <property type="entry name" value="adh_short"/>
    <property type="match status" value="1"/>
</dbReference>
<feature type="domain" description="Ketoreductase" evidence="4">
    <location>
        <begin position="7"/>
        <end position="196"/>
    </location>
</feature>
<dbReference type="RefSeq" id="WP_133870388.1">
    <property type="nucleotide sequence ID" value="NZ_SOAU01000001.1"/>
</dbReference>
<evidence type="ECO:0000313" key="6">
    <source>
        <dbReference type="Proteomes" id="UP000294558"/>
    </source>
</evidence>
<dbReference type="GO" id="GO:0016491">
    <property type="term" value="F:oxidoreductase activity"/>
    <property type="evidence" value="ECO:0007669"/>
    <property type="project" value="UniProtKB-KW"/>
</dbReference>
<dbReference type="PROSITE" id="PS00061">
    <property type="entry name" value="ADH_SHORT"/>
    <property type="match status" value="1"/>
</dbReference>
<dbReference type="InterPro" id="IPR057326">
    <property type="entry name" value="KR_dom"/>
</dbReference>
<keyword evidence="6" id="KW-1185">Reference proteome</keyword>
<protein>
    <submittedName>
        <fullName evidence="5">NADP-dependent 3-hydroxy acid dehydrogenase YdfG</fullName>
    </submittedName>
</protein>
<dbReference type="AlphaFoldDB" id="A0A4R7I602"/>
<dbReference type="InterPro" id="IPR036291">
    <property type="entry name" value="NAD(P)-bd_dom_sf"/>
</dbReference>
<evidence type="ECO:0000313" key="5">
    <source>
        <dbReference type="EMBL" id="TDT18153.1"/>
    </source>
</evidence>
<evidence type="ECO:0000256" key="3">
    <source>
        <dbReference type="RuleBase" id="RU000363"/>
    </source>
</evidence>
<gene>
    <name evidence="5" type="ORF">BDK89_3770</name>
</gene>
<dbReference type="PRINTS" id="PR00080">
    <property type="entry name" value="SDRFAMILY"/>
</dbReference>
<dbReference type="GO" id="GO:0016020">
    <property type="term" value="C:membrane"/>
    <property type="evidence" value="ECO:0007669"/>
    <property type="project" value="TreeGrafter"/>
</dbReference>
<dbReference type="PANTHER" id="PTHR44196">
    <property type="entry name" value="DEHYDROGENASE/REDUCTASE SDR FAMILY MEMBER 7B"/>
    <property type="match status" value="1"/>
</dbReference>
<evidence type="ECO:0000256" key="2">
    <source>
        <dbReference type="ARBA" id="ARBA00023002"/>
    </source>
</evidence>
<dbReference type="SUPFAM" id="SSF51735">
    <property type="entry name" value="NAD(P)-binding Rossmann-fold domains"/>
    <property type="match status" value="1"/>
</dbReference>
<comment type="similarity">
    <text evidence="1 3">Belongs to the short-chain dehydrogenases/reductases (SDR) family.</text>
</comment>
<dbReference type="InterPro" id="IPR020904">
    <property type="entry name" value="Sc_DH/Rdtase_CS"/>
</dbReference>